<evidence type="ECO:0000313" key="2">
    <source>
        <dbReference type="EMBL" id="CAK9042179.1"/>
    </source>
</evidence>
<evidence type="ECO:0008006" key="5">
    <source>
        <dbReference type="Google" id="ProtNLM"/>
    </source>
</evidence>
<dbReference type="EMBL" id="CAXAMN010013991">
    <property type="protein sequence ID" value="CAK9042200.1"/>
    <property type="molecule type" value="Genomic_DNA"/>
</dbReference>
<evidence type="ECO:0000313" key="3">
    <source>
        <dbReference type="EMBL" id="CAK9042200.1"/>
    </source>
</evidence>
<keyword evidence="4" id="KW-1185">Reference proteome</keyword>
<dbReference type="InterPro" id="IPR011990">
    <property type="entry name" value="TPR-like_helical_dom_sf"/>
</dbReference>
<name>A0ABP0LSH0_9DINO</name>
<dbReference type="Proteomes" id="UP001642484">
    <property type="component" value="Unassembled WGS sequence"/>
</dbReference>
<gene>
    <name evidence="2" type="ORF">CCMP2556_LOCUS22485</name>
    <name evidence="3" type="ORF">CCMP2556_LOCUS22496</name>
</gene>
<proteinExistence type="predicted"/>
<organism evidence="2 4">
    <name type="scientific">Durusdinium trenchii</name>
    <dbReference type="NCBI Taxonomy" id="1381693"/>
    <lineage>
        <taxon>Eukaryota</taxon>
        <taxon>Sar</taxon>
        <taxon>Alveolata</taxon>
        <taxon>Dinophyceae</taxon>
        <taxon>Suessiales</taxon>
        <taxon>Symbiodiniaceae</taxon>
        <taxon>Durusdinium</taxon>
    </lineage>
</organism>
<evidence type="ECO:0000256" key="1">
    <source>
        <dbReference type="ARBA" id="ARBA00022737"/>
    </source>
</evidence>
<keyword evidence="1" id="KW-0677">Repeat</keyword>
<comment type="caution">
    <text evidence="2">The sequence shown here is derived from an EMBL/GenBank/DDBJ whole genome shotgun (WGS) entry which is preliminary data.</text>
</comment>
<protein>
    <recommendedName>
        <fullName evidence="5">Pentatricopeptide repeat-containing protein, chloroplastic</fullName>
    </recommendedName>
</protein>
<evidence type="ECO:0000313" key="4">
    <source>
        <dbReference type="Proteomes" id="UP001642484"/>
    </source>
</evidence>
<dbReference type="PANTHER" id="PTHR47936:SF1">
    <property type="entry name" value="PENTATRICOPEPTIDE REPEAT-CONTAINING PROTEIN GUN1, CHLOROPLASTIC"/>
    <property type="match status" value="1"/>
</dbReference>
<sequence>MLAQMEKVQLKANNIVCNSMLSTCAQSRQWQLALWLLSSFPKADVVSFNSTISACRGRTSIAMELLAAMEGRALQPSLVTLNSSICACSASDWPLALELLWQTKEVTSQRADDVTFSAVMSTCDRGSHWPRALEIFKVAPQEAVTSAAAISACAQGAEWELALELLERCSFTGSSGAAIVSAINACARGGQCVWAVHLLSHYRSDATLGAALHACANAGAWANALEILQQAGSWALRPDVAAMSSACAAQKFWIWPLRLLEDATGAGKLAGACVAAEACEKLAEPQLETESTPPGLLRLVEQRHPETRLELNVYQCNLAISECVKGTRWQTAVELLSSSPRQAVRRDTVSFNSALSRCPWRQSLNLFVLLGQNALKPDAAGNERPWRVGAMSALHRQSQWQKAADVYCSIALLRLRPETFISHAWPEALQMAMSGGGLDGTAFALLAEGAGLWPRAMGLLQLLSQSGAETSVVTQSSAAWTQNFVEI</sequence>
<dbReference type="EMBL" id="CAXAMN010013980">
    <property type="protein sequence ID" value="CAK9042179.1"/>
    <property type="molecule type" value="Genomic_DNA"/>
</dbReference>
<reference evidence="2 4" key="1">
    <citation type="submission" date="2024-02" db="EMBL/GenBank/DDBJ databases">
        <authorList>
            <person name="Chen Y."/>
            <person name="Shah S."/>
            <person name="Dougan E. K."/>
            <person name="Thang M."/>
            <person name="Chan C."/>
        </authorList>
    </citation>
    <scope>NUCLEOTIDE SEQUENCE [LARGE SCALE GENOMIC DNA]</scope>
</reference>
<accession>A0ABP0LSH0</accession>
<dbReference type="Gene3D" id="1.25.40.10">
    <property type="entry name" value="Tetratricopeptide repeat domain"/>
    <property type="match status" value="2"/>
</dbReference>
<dbReference type="PANTHER" id="PTHR47936">
    <property type="entry name" value="PPR_LONG DOMAIN-CONTAINING PROTEIN"/>
    <property type="match status" value="1"/>
</dbReference>